<dbReference type="STRING" id="1127673.GLIP_1186"/>
<dbReference type="EMBL" id="BAEN01000023">
    <property type="protein sequence ID" value="GAC13827.1"/>
    <property type="molecule type" value="Genomic_DNA"/>
</dbReference>
<evidence type="ECO:0000313" key="1">
    <source>
        <dbReference type="EMBL" id="GAC13827.1"/>
    </source>
</evidence>
<dbReference type="RefSeq" id="WP_008843644.1">
    <property type="nucleotide sequence ID" value="NZ_BAEN01000023.1"/>
</dbReference>
<dbReference type="eggNOG" id="COG3014">
    <property type="taxonomic scope" value="Bacteria"/>
</dbReference>
<protein>
    <recommendedName>
        <fullName evidence="3">Lipoprotein</fullName>
    </recommendedName>
</protein>
<proteinExistence type="predicted"/>
<gene>
    <name evidence="1" type="ORF">GLIP_1186</name>
</gene>
<evidence type="ECO:0000313" key="2">
    <source>
        <dbReference type="Proteomes" id="UP000006334"/>
    </source>
</evidence>
<reference evidence="1 2" key="1">
    <citation type="journal article" date="2017" name="Antonie Van Leeuwenhoek">
        <title>Rhizobium rhizosphaerae sp. nov., a novel species isolated from rice rhizosphere.</title>
        <authorList>
            <person name="Zhao J.J."/>
            <person name="Zhang J."/>
            <person name="Zhang R.J."/>
            <person name="Zhang C.W."/>
            <person name="Yin H.Q."/>
            <person name="Zhang X.X."/>
        </authorList>
    </citation>
    <scope>NUCLEOTIDE SEQUENCE [LARGE SCALE GENOMIC DNA]</scope>
    <source>
        <strain evidence="1 2">E3</strain>
    </source>
</reference>
<sequence length="409" mass="44579">MDSVKQLPLISIFVASTLAAGCASVTKTQPGILSNLLDEANNSAGKQVSNSPQTHPVYLQPYIAQNKKTGLRDQVLVNMRAGVTALEHGDHHITRRLMEDAYTRIETIYADNKAAKAARSNYVEEANKDFKGEPYERAMVGYYLGIADMLNDNLQSAKTAFSWGEYQDTMSAGEEYQADMTSLMFLRGWAKHCAGETSAAKDDFAAANLTPQQNANLLVLIESGQGPVKYASGKHSEKLKFKAAPQTDNGFIKIKFNEQNFYPDKIEDLVHQATTRNGRSIDAILQGKAEFKDSTKNVADVAAATATASLTYANVSSMYGDHNSAQNASAIGALFALGSLVAGAMSENTIPEADTRQWNNLPRFIHAQTMFADDDYALSDIVVSGEFGEVKIKPQQTGQCYFAWHKVSG</sequence>
<dbReference type="OrthoDB" id="7319921at2"/>
<dbReference type="Proteomes" id="UP000006334">
    <property type="component" value="Unassembled WGS sequence"/>
</dbReference>
<organism evidence="1 2">
    <name type="scientific">Aliiglaciecola lipolytica E3</name>
    <dbReference type="NCBI Taxonomy" id="1127673"/>
    <lineage>
        <taxon>Bacteria</taxon>
        <taxon>Pseudomonadati</taxon>
        <taxon>Pseudomonadota</taxon>
        <taxon>Gammaproteobacteria</taxon>
        <taxon>Alteromonadales</taxon>
        <taxon>Alteromonadaceae</taxon>
        <taxon>Aliiglaciecola</taxon>
    </lineage>
</organism>
<evidence type="ECO:0008006" key="3">
    <source>
        <dbReference type="Google" id="ProtNLM"/>
    </source>
</evidence>
<dbReference type="PROSITE" id="PS51257">
    <property type="entry name" value="PROKAR_LIPOPROTEIN"/>
    <property type="match status" value="1"/>
</dbReference>
<comment type="caution">
    <text evidence="1">The sequence shown here is derived from an EMBL/GenBank/DDBJ whole genome shotgun (WGS) entry which is preliminary data.</text>
</comment>
<accession>K6Y6J8</accession>
<name>K6Y6J8_9ALTE</name>
<keyword evidence="2" id="KW-1185">Reference proteome</keyword>
<dbReference type="AlphaFoldDB" id="K6Y6J8"/>